<keyword evidence="8" id="KW-1185">Reference proteome</keyword>
<dbReference type="GO" id="GO:0016020">
    <property type="term" value="C:membrane"/>
    <property type="evidence" value="ECO:0007669"/>
    <property type="project" value="UniProtKB-SubCell"/>
</dbReference>
<evidence type="ECO:0000256" key="2">
    <source>
        <dbReference type="ARBA" id="ARBA00022692"/>
    </source>
</evidence>
<evidence type="ECO:0000256" key="1">
    <source>
        <dbReference type="ARBA" id="ARBA00004141"/>
    </source>
</evidence>
<dbReference type="Proteomes" id="UP000663877">
    <property type="component" value="Unassembled WGS sequence"/>
</dbReference>
<organism evidence="7 8">
    <name type="scientific">Adineta steineri</name>
    <dbReference type="NCBI Taxonomy" id="433720"/>
    <lineage>
        <taxon>Eukaryota</taxon>
        <taxon>Metazoa</taxon>
        <taxon>Spiralia</taxon>
        <taxon>Gnathifera</taxon>
        <taxon>Rotifera</taxon>
        <taxon>Eurotatoria</taxon>
        <taxon>Bdelloidea</taxon>
        <taxon>Adinetida</taxon>
        <taxon>Adinetidae</taxon>
        <taxon>Adineta</taxon>
    </lineage>
</organism>
<dbReference type="EMBL" id="CAJNOI010000306">
    <property type="protein sequence ID" value="CAF1235554.1"/>
    <property type="molecule type" value="Genomic_DNA"/>
</dbReference>
<comment type="similarity">
    <text evidence="5">Belongs to the BI1 family.</text>
</comment>
<feature type="transmembrane region" description="Helical" evidence="5">
    <location>
        <begin position="67"/>
        <end position="85"/>
    </location>
</feature>
<dbReference type="EMBL" id="CAJNOM010000386">
    <property type="protein sequence ID" value="CAF1409019.1"/>
    <property type="molecule type" value="Genomic_DNA"/>
</dbReference>
<dbReference type="AlphaFoldDB" id="A0A815LES4"/>
<feature type="transmembrane region" description="Helical" evidence="5">
    <location>
        <begin position="150"/>
        <end position="167"/>
    </location>
</feature>
<feature type="transmembrane region" description="Helical" evidence="5">
    <location>
        <begin position="118"/>
        <end position="138"/>
    </location>
</feature>
<feature type="transmembrane region" description="Helical" evidence="5">
    <location>
        <begin position="173"/>
        <end position="192"/>
    </location>
</feature>
<sequence length="234" mass="26725">MIDMEDSSVEEDFIPSGSVAACDVYIRMQFLRKVYGIVAVQLCFVTIVSTIMISIEPVKMFFQNHPGFFMLLFLATMVSLLAVYINRLEYPLNFALLALFTFFESLTMGTIVSFFDKILVLQALLLTAVIVVSLTIYTFQTKHDFSPMGASLYILLFVLVAGGFIQIFIRNPFMELCLALGGALVFSLYLVYDTQEIMRKKSPEEYIDAAIQIYLDITRLFIEILRILEAMRRE</sequence>
<evidence type="ECO:0000256" key="3">
    <source>
        <dbReference type="ARBA" id="ARBA00022989"/>
    </source>
</evidence>
<dbReference type="PANTHER" id="PTHR23291">
    <property type="entry name" value="BAX INHIBITOR-RELATED"/>
    <property type="match status" value="1"/>
</dbReference>
<gene>
    <name evidence="6" type="ORF">BJG266_LOCUS28760</name>
    <name evidence="7" type="ORF">QVE165_LOCUS37349</name>
</gene>
<evidence type="ECO:0000313" key="8">
    <source>
        <dbReference type="Proteomes" id="UP000663832"/>
    </source>
</evidence>
<dbReference type="Proteomes" id="UP000663832">
    <property type="component" value="Unassembled WGS sequence"/>
</dbReference>
<keyword evidence="4 5" id="KW-0472">Membrane</keyword>
<evidence type="ECO:0000313" key="6">
    <source>
        <dbReference type="EMBL" id="CAF1235554.1"/>
    </source>
</evidence>
<dbReference type="OrthoDB" id="7933078at2759"/>
<evidence type="ECO:0000256" key="4">
    <source>
        <dbReference type="ARBA" id="ARBA00023136"/>
    </source>
</evidence>
<name>A0A815LES4_9BILA</name>
<feature type="transmembrane region" description="Helical" evidence="5">
    <location>
        <begin position="92"/>
        <end position="112"/>
    </location>
</feature>
<dbReference type="Pfam" id="PF01027">
    <property type="entry name" value="Bax1-I"/>
    <property type="match status" value="1"/>
</dbReference>
<comment type="subcellular location">
    <subcellularLocation>
        <location evidence="1">Membrane</location>
        <topology evidence="1">Multi-pass membrane protein</topology>
    </subcellularLocation>
</comment>
<reference evidence="7" key="1">
    <citation type="submission" date="2021-02" db="EMBL/GenBank/DDBJ databases">
        <authorList>
            <person name="Nowell W R."/>
        </authorList>
    </citation>
    <scope>NUCLEOTIDE SEQUENCE</scope>
</reference>
<dbReference type="PANTHER" id="PTHR23291:SF50">
    <property type="entry name" value="PROTEIN LIFEGUARD 4"/>
    <property type="match status" value="1"/>
</dbReference>
<keyword evidence="2 5" id="KW-0812">Transmembrane</keyword>
<comment type="caution">
    <text evidence="7">The sequence shown here is derived from an EMBL/GenBank/DDBJ whole genome shotgun (WGS) entry which is preliminary data.</text>
</comment>
<accession>A0A815LES4</accession>
<evidence type="ECO:0000256" key="5">
    <source>
        <dbReference type="RuleBase" id="RU004379"/>
    </source>
</evidence>
<proteinExistence type="inferred from homology"/>
<dbReference type="InterPro" id="IPR006214">
    <property type="entry name" value="Bax_inhibitor_1-related"/>
</dbReference>
<protein>
    <submittedName>
        <fullName evidence="7">Uncharacterized protein</fullName>
    </submittedName>
</protein>
<keyword evidence="3 5" id="KW-1133">Transmembrane helix</keyword>
<feature type="transmembrane region" description="Helical" evidence="5">
    <location>
        <begin position="34"/>
        <end position="55"/>
    </location>
</feature>
<evidence type="ECO:0000313" key="7">
    <source>
        <dbReference type="EMBL" id="CAF1409019.1"/>
    </source>
</evidence>